<dbReference type="RefSeq" id="WP_183497121.1">
    <property type="nucleotide sequence ID" value="NZ_JACIFF010000010.1"/>
</dbReference>
<dbReference type="GO" id="GO:0008270">
    <property type="term" value="F:zinc ion binding"/>
    <property type="evidence" value="ECO:0007669"/>
    <property type="project" value="InterPro"/>
</dbReference>
<keyword evidence="2" id="KW-0732">Signal</keyword>
<keyword evidence="5" id="KW-1185">Reference proteome</keyword>
<dbReference type="SUPFAM" id="SSF53187">
    <property type="entry name" value="Zn-dependent exopeptidases"/>
    <property type="match status" value="1"/>
</dbReference>
<dbReference type="PROSITE" id="PS52035">
    <property type="entry name" value="PEPTIDASE_M14"/>
    <property type="match status" value="1"/>
</dbReference>
<dbReference type="AlphaFoldDB" id="A0A840EJ33"/>
<feature type="chain" id="PRO_5032440634" description="Peptidase M14 domain-containing protein" evidence="2">
    <location>
        <begin position="19"/>
        <end position="848"/>
    </location>
</feature>
<reference evidence="4 5" key="1">
    <citation type="submission" date="2020-08" db="EMBL/GenBank/DDBJ databases">
        <title>Genomic Encyclopedia of Type Strains, Phase IV (KMG-IV): sequencing the most valuable type-strain genomes for metagenomic binning, comparative biology and taxonomic classification.</title>
        <authorList>
            <person name="Goeker M."/>
        </authorList>
    </citation>
    <scope>NUCLEOTIDE SEQUENCE [LARGE SCALE GENOMIC DNA]</scope>
    <source>
        <strain evidence="4 5">DSM 105137</strain>
    </source>
</reference>
<dbReference type="SUPFAM" id="SSF52317">
    <property type="entry name" value="Class I glutamine amidotransferase-like"/>
    <property type="match status" value="1"/>
</dbReference>
<dbReference type="Proteomes" id="UP000576209">
    <property type="component" value="Unassembled WGS sequence"/>
</dbReference>
<comment type="similarity">
    <text evidence="1">Belongs to the peptidase M14 family.</text>
</comment>
<protein>
    <recommendedName>
        <fullName evidence="3">Peptidase M14 domain-containing protein</fullName>
    </recommendedName>
</protein>
<feature type="domain" description="Peptidase M14" evidence="3">
    <location>
        <begin position="35"/>
        <end position="357"/>
    </location>
</feature>
<comment type="caution">
    <text evidence="4">The sequence shown here is derived from an EMBL/GenBank/DDBJ whole genome shotgun (WGS) entry which is preliminary data.</text>
</comment>
<dbReference type="Pfam" id="PF00246">
    <property type="entry name" value="Peptidase_M14"/>
    <property type="match status" value="1"/>
</dbReference>
<dbReference type="InterPro" id="IPR000834">
    <property type="entry name" value="Peptidase_M14"/>
</dbReference>
<gene>
    <name evidence="4" type="ORF">GGR28_003535</name>
</gene>
<sequence>MRLLLFLLYFAVGPLPHASWAPALRAQITTPDEFLPHQLGETFTPHHLLVDYYQLVAGESPRVTLEQYGSTNEDRPLLLATVSTPENLARIDAIRENNLRRTGLLDGATDPALNNIAIVWLSFSVHGNEASGSEASMGVLYDLANPDNAETSKWLENTVVLLDPSENPDGYNRYTNWYRQMANRFVEADGATREHQEPWPGGRTNHYMFDLNRDWAWQTQVESRHRIIKYHQWMPQIHADLHEQGYTSPYYFAPAAAPFHEYITDWQGNFQTEIGQNHARYFDQNGWLYFTRERFDLLYPSYGDTYPTFNGAIGMTYEQGGGSRGGRAIELPTGDTLTLYDRVAHHRATAISTVEIASREAERLTSEFANYFANSYRNPQGAYKTYVISGSNSPGKLRALTTLLDRNGIRYSRATESKDYTGFDYGSGRSGKSRIATGDLVISAHQPRAVLTQVLFDPSSVVEDSVTYDITAWSIPAAYGLETRASTDRIQLSTEPFTLPAYTNPLASVDIETAYAFALPWEGMNSARYLAALLRAGIQVRTAEKDFTFGEQRFPAGTMIVNRGDNRVTPDFAEKLRRLTDEYEAELTVLKTGFSANVGGDLGSSNYALIKAPKVATLSGEGIYSNEFGQVWYYFEQDLEYPISIFHREDVEDVFTGDYDVLVLPEGRYSFSDDELSSMTDWVRSGGKLIAIGAANGSLAGQEGFGLTNKETKDTLSDEAKQEKLLLPYAGQERRFIAGYIPGAIIDVEMDNTHPLSFGIGERYSSLKVSDDAYAYLENGWNVGRIRTGAQVQGFVGNEAYSKIQETLNFGVEPMQRGEVIYLVDNPLYRAFWENGKFLFANALFQVQ</sequence>
<accession>A0A840EJ33</accession>
<dbReference type="EMBL" id="JACIFF010000010">
    <property type="protein sequence ID" value="MBB4080896.1"/>
    <property type="molecule type" value="Genomic_DNA"/>
</dbReference>
<evidence type="ECO:0000313" key="4">
    <source>
        <dbReference type="EMBL" id="MBB4080896.1"/>
    </source>
</evidence>
<dbReference type="InterPro" id="IPR029062">
    <property type="entry name" value="Class_I_gatase-like"/>
</dbReference>
<feature type="signal peptide" evidence="2">
    <location>
        <begin position="1"/>
        <end position="18"/>
    </location>
</feature>
<name>A0A840EJ33_9BACT</name>
<evidence type="ECO:0000259" key="3">
    <source>
        <dbReference type="PROSITE" id="PS52035"/>
    </source>
</evidence>
<dbReference type="CDD" id="cd06238">
    <property type="entry name" value="M14-like"/>
    <property type="match status" value="1"/>
</dbReference>
<dbReference type="Gene3D" id="3.40.630.10">
    <property type="entry name" value="Zn peptidases"/>
    <property type="match status" value="1"/>
</dbReference>
<evidence type="ECO:0000256" key="2">
    <source>
        <dbReference type="SAM" id="SignalP"/>
    </source>
</evidence>
<evidence type="ECO:0000256" key="1">
    <source>
        <dbReference type="PROSITE-ProRule" id="PRU01379"/>
    </source>
</evidence>
<proteinExistence type="inferred from homology"/>
<organism evidence="4 5">
    <name type="scientific">Neolewinella aquimaris</name>
    <dbReference type="NCBI Taxonomy" id="1835722"/>
    <lineage>
        <taxon>Bacteria</taxon>
        <taxon>Pseudomonadati</taxon>
        <taxon>Bacteroidota</taxon>
        <taxon>Saprospiria</taxon>
        <taxon>Saprospirales</taxon>
        <taxon>Lewinellaceae</taxon>
        <taxon>Neolewinella</taxon>
    </lineage>
</organism>
<feature type="active site" description="Proton donor/acceptor" evidence="1">
    <location>
        <position position="330"/>
    </location>
</feature>
<evidence type="ECO:0000313" key="5">
    <source>
        <dbReference type="Proteomes" id="UP000576209"/>
    </source>
</evidence>
<dbReference type="Gene3D" id="3.40.50.880">
    <property type="match status" value="1"/>
</dbReference>
<dbReference type="GO" id="GO:0006508">
    <property type="term" value="P:proteolysis"/>
    <property type="evidence" value="ECO:0007669"/>
    <property type="project" value="InterPro"/>
</dbReference>
<dbReference type="GO" id="GO:0004181">
    <property type="term" value="F:metallocarboxypeptidase activity"/>
    <property type="evidence" value="ECO:0007669"/>
    <property type="project" value="InterPro"/>
</dbReference>